<evidence type="ECO:0000313" key="1">
    <source>
        <dbReference type="EMBL" id="WOV87809.1"/>
    </source>
</evidence>
<dbReference type="EMBL" id="CP129118">
    <property type="protein sequence ID" value="WOV87809.1"/>
    <property type="molecule type" value="Genomic_DNA"/>
</dbReference>
<reference evidence="1 2" key="1">
    <citation type="submission" date="2023-06" db="EMBL/GenBank/DDBJ databases">
        <title>Sporosarcina sp. nov., isolated from Korean tranditional fermented seafood 'Jeotgal'.</title>
        <authorList>
            <person name="Yang A.I."/>
            <person name="Shin N.-R."/>
        </authorList>
    </citation>
    <scope>NUCLEOTIDE SEQUENCE [LARGE SCALE GENOMIC DNA]</scope>
    <source>
        <strain evidence="1 2">T2O-4</strain>
    </source>
</reference>
<dbReference type="RefSeq" id="WP_317968262.1">
    <property type="nucleotide sequence ID" value="NZ_CP129118.1"/>
</dbReference>
<evidence type="ECO:0000313" key="2">
    <source>
        <dbReference type="Proteomes" id="UP001303902"/>
    </source>
</evidence>
<protein>
    <recommendedName>
        <fullName evidence="3">Next to BRCA1 central domain-containing protein</fullName>
    </recommendedName>
</protein>
<proteinExistence type="predicted"/>
<accession>A0ABZ0L6L2</accession>
<gene>
    <name evidence="1" type="ORF">QWT69_01420</name>
</gene>
<name>A0ABZ0L6L2_9BACL</name>
<sequence>MHIHTSTEDITHKLHRFHESTKGHLLELRKTLSTRLHRSDCISYFTYALQLSHDVSQESFCLGSYHIFNTGTVPLTTPHIRFTLSEGAPFSFHGKFVSNAATLSSKLANGWQRVNESSDKFLFDLQPIVNEVIGPGETLSFTNFQLTWSPSKTYAGSMTALFFSNQFPNGIPALNSIDINGSMRIKERP</sequence>
<dbReference type="Proteomes" id="UP001303902">
    <property type="component" value="Chromosome"/>
</dbReference>
<organism evidence="1 2">
    <name type="scientific">Sporosarcina oncorhynchi</name>
    <dbReference type="NCBI Taxonomy" id="3056444"/>
    <lineage>
        <taxon>Bacteria</taxon>
        <taxon>Bacillati</taxon>
        <taxon>Bacillota</taxon>
        <taxon>Bacilli</taxon>
        <taxon>Bacillales</taxon>
        <taxon>Caryophanaceae</taxon>
        <taxon>Sporosarcina</taxon>
    </lineage>
</organism>
<keyword evidence="2" id="KW-1185">Reference proteome</keyword>
<evidence type="ECO:0008006" key="3">
    <source>
        <dbReference type="Google" id="ProtNLM"/>
    </source>
</evidence>